<feature type="domain" description="Metallo-beta-lactamase" evidence="2">
    <location>
        <begin position="127"/>
        <end position="335"/>
    </location>
</feature>
<dbReference type="Pfam" id="PF12706">
    <property type="entry name" value="Lactamase_B_2"/>
    <property type="match status" value="1"/>
</dbReference>
<dbReference type="Proteomes" id="UP001199044">
    <property type="component" value="Unassembled WGS sequence"/>
</dbReference>
<protein>
    <submittedName>
        <fullName evidence="3">MBL fold metallo-hydrolase</fullName>
    </submittedName>
</protein>
<evidence type="ECO:0000256" key="1">
    <source>
        <dbReference type="SAM" id="MobiDB-lite"/>
    </source>
</evidence>
<sequence>MQDNKSTLVQDPPAHKQEEKPKHSRKKVKYTLCSLSALFAGIWGYLQQPQYVSPKVVKQDYQGKYYDRAFHNPTISEAPIVKGSSLGIMYRFLFEKDVDAKPLTDIPSTKTDLMALDRAQNVIVWMGHSSYYVQLEGKRFLIDPVFSKNASPVPETNVAFKGSNVYSAADIPEIDYLLITHNHWDHWDHLDYPTIHALTSKIHQVVTPIGVGSYFRQWGFDNQNIFEGDWYDTFKADDVNIHILPSHHFSGRMLKRNQTLWGSFGIETAQHKLYFGGDSGYASHFKEIAAKFGSFDIAVLEDGQYNKDWPDIHMTPEQTAQAAVDLNARALIPAHNSKFKLAHHTWYDPLDRITQASRERPYRLMTPMIGETILVDQPHQEFSQWWKGEEGA</sequence>
<comment type="caution">
    <text evidence="3">The sequence shown here is derived from an EMBL/GenBank/DDBJ whole genome shotgun (WGS) entry which is preliminary data.</text>
</comment>
<evidence type="ECO:0000259" key="2">
    <source>
        <dbReference type="SMART" id="SM00849"/>
    </source>
</evidence>
<evidence type="ECO:0000313" key="4">
    <source>
        <dbReference type="Proteomes" id="UP001199044"/>
    </source>
</evidence>
<dbReference type="Gene3D" id="3.60.15.10">
    <property type="entry name" value="Ribonuclease Z/Hydroxyacylglutathione hydrolase-like"/>
    <property type="match status" value="1"/>
</dbReference>
<dbReference type="PANTHER" id="PTHR15032">
    <property type="entry name" value="N-ACYL-PHOSPHATIDYLETHANOLAMINE-HYDROLYZING PHOSPHOLIPASE D"/>
    <property type="match status" value="1"/>
</dbReference>
<evidence type="ECO:0000313" key="3">
    <source>
        <dbReference type="EMBL" id="MCA2018758.1"/>
    </source>
</evidence>
<reference evidence="4" key="1">
    <citation type="submission" date="2023-07" db="EMBL/GenBank/DDBJ databases">
        <title>Molecular identification of indigenous halophilic bacteria isolated from red sea cost, biodegradation of synthetic dyes and assessment of degraded metabolite toxicity.</title>
        <authorList>
            <person name="Chaieb K."/>
            <person name="Altayb H.N."/>
        </authorList>
    </citation>
    <scope>NUCLEOTIDE SEQUENCE [LARGE SCALE GENOMIC DNA]</scope>
    <source>
        <strain evidence="4">K20</strain>
    </source>
</reference>
<dbReference type="InterPro" id="IPR001279">
    <property type="entry name" value="Metallo-B-lactamas"/>
</dbReference>
<dbReference type="EMBL" id="JAIWIU010000195">
    <property type="protein sequence ID" value="MCA2018758.1"/>
    <property type="molecule type" value="Genomic_DNA"/>
</dbReference>
<dbReference type="SMART" id="SM00849">
    <property type="entry name" value="Lactamase_B"/>
    <property type="match status" value="1"/>
</dbReference>
<organism evidence="3 4">
    <name type="scientific">Vibrio tritonius</name>
    <dbReference type="NCBI Taxonomy" id="1435069"/>
    <lineage>
        <taxon>Bacteria</taxon>
        <taxon>Pseudomonadati</taxon>
        <taxon>Pseudomonadota</taxon>
        <taxon>Gammaproteobacteria</taxon>
        <taxon>Vibrionales</taxon>
        <taxon>Vibrionaceae</taxon>
        <taxon>Vibrio</taxon>
    </lineage>
</organism>
<keyword evidence="4" id="KW-1185">Reference proteome</keyword>
<accession>A0ABS7YSU2</accession>
<feature type="region of interest" description="Disordered" evidence="1">
    <location>
        <begin position="1"/>
        <end position="23"/>
    </location>
</feature>
<dbReference type="SUPFAM" id="SSF56281">
    <property type="entry name" value="Metallo-hydrolase/oxidoreductase"/>
    <property type="match status" value="1"/>
</dbReference>
<proteinExistence type="predicted"/>
<gene>
    <name evidence="3" type="ORF">LDJ79_21760</name>
</gene>
<dbReference type="RefSeq" id="WP_225252071.1">
    <property type="nucleotide sequence ID" value="NZ_JAIWIU010000195.1"/>
</dbReference>
<name>A0ABS7YSU2_9VIBR</name>
<dbReference type="PANTHER" id="PTHR15032:SF4">
    <property type="entry name" value="N-ACYL-PHOSPHATIDYLETHANOLAMINE-HYDROLYZING PHOSPHOLIPASE D"/>
    <property type="match status" value="1"/>
</dbReference>
<dbReference type="InterPro" id="IPR036866">
    <property type="entry name" value="RibonucZ/Hydroxyglut_hydro"/>
</dbReference>